<feature type="signal peptide" evidence="10">
    <location>
        <begin position="1"/>
        <end position="21"/>
    </location>
</feature>
<dbReference type="STRING" id="1166018.FAES_1326"/>
<evidence type="ECO:0000256" key="10">
    <source>
        <dbReference type="SAM" id="SignalP"/>
    </source>
</evidence>
<evidence type="ECO:0000259" key="11">
    <source>
        <dbReference type="Pfam" id="PF00593"/>
    </source>
</evidence>
<dbReference type="InterPro" id="IPR000531">
    <property type="entry name" value="Beta-barrel_TonB"/>
</dbReference>
<dbReference type="GO" id="GO:0009279">
    <property type="term" value="C:cell outer membrane"/>
    <property type="evidence" value="ECO:0007669"/>
    <property type="project" value="UniProtKB-SubCell"/>
</dbReference>
<accession>I0K5D3</accession>
<dbReference type="Gene3D" id="2.60.40.1120">
    <property type="entry name" value="Carboxypeptidase-like, regulatory domain"/>
    <property type="match status" value="1"/>
</dbReference>
<dbReference type="SUPFAM" id="SSF56935">
    <property type="entry name" value="Porins"/>
    <property type="match status" value="1"/>
</dbReference>
<dbReference type="Pfam" id="PF00593">
    <property type="entry name" value="TonB_dep_Rec_b-barrel"/>
    <property type="match status" value="1"/>
</dbReference>
<dbReference type="eggNOG" id="COG4771">
    <property type="taxonomic scope" value="Bacteria"/>
</dbReference>
<evidence type="ECO:0000313" key="13">
    <source>
        <dbReference type="Proteomes" id="UP000011058"/>
    </source>
</evidence>
<evidence type="ECO:0000256" key="7">
    <source>
        <dbReference type="ARBA" id="ARBA00023136"/>
    </source>
</evidence>
<feature type="chain" id="PRO_5003630269" evidence="10">
    <location>
        <begin position="22"/>
        <end position="719"/>
    </location>
</feature>
<dbReference type="PANTHER" id="PTHR30069:SF29">
    <property type="entry name" value="HEMOGLOBIN AND HEMOGLOBIN-HAPTOGLOBIN-BINDING PROTEIN 1-RELATED"/>
    <property type="match status" value="1"/>
</dbReference>
<evidence type="ECO:0000256" key="1">
    <source>
        <dbReference type="ARBA" id="ARBA00004571"/>
    </source>
</evidence>
<gene>
    <name evidence="12" type="ORF">FAES_1326</name>
</gene>
<feature type="domain" description="TonB-dependent receptor-like beta-barrel" evidence="11">
    <location>
        <begin position="319"/>
        <end position="677"/>
    </location>
</feature>
<sequence>MKPLHVCSLLLWLAYVPVCLAQEAVVSGSVFDQHDARLAGANISLKGTYEGVSADSLGNFVFHTETLGPQTLLVSLVGYQTAELPVLIQPTAPATLTVRLREAANELNTVTVSGSSFIISDSKRMVLMKPLDILTTPGANADIVAALQTLPGTTKVGETEGLFVRGGAGTETRTFLDDALVANPFYSGGPDVAQRSRFSSAGLLFKGTSFGKGGFSAQYGQALSAMVALETQDTDPMPGTTLALNTGGVALTSAKETGKFSYWQNTYYTNMALLFQLIPQNINWQRAPEYLGTNFLMRYRPNSRSILKLYGMVSGNRSALSWRDTARLDPQMARYQIGNTYYMGSVNYRATFGADNGWVLKALASYSNNVDDLNLTGTLAGRSDELWQSKVLVSRSLGELSSLLVGTETQHYAYTNRYAQFNRAIAYQYVATFAEADWFLTNRLAMKAGLRYEYTSLNRQASVSPRFTLAYKTGPYSQISGSAGRFLQLPNNLYLISNPTLNTEQAWHLMANYERTHNKRSMRVELYQKQYAQLVTERVAAYDANPYRYPTAATTNGGFGYARGLDLFFKDAQSLKQLEWWVSYSLLDTRRLFANYLAEAVPTFVSKHNANVVVKYTVPGANLTIGANYVWASGRPYYSPTFQAYETPAFNSMSLNASYLTRLWGHFTVLYASADNVLGIRNVYSYRFTADGTQPVPVIPGAYRSVFAGLSVSLSNKSK</sequence>
<organism evidence="12 13">
    <name type="scientific">Fibrella aestuarina BUZ 2</name>
    <dbReference type="NCBI Taxonomy" id="1166018"/>
    <lineage>
        <taxon>Bacteria</taxon>
        <taxon>Pseudomonadati</taxon>
        <taxon>Bacteroidota</taxon>
        <taxon>Cytophagia</taxon>
        <taxon>Cytophagales</taxon>
        <taxon>Spirosomataceae</taxon>
        <taxon>Fibrella</taxon>
    </lineage>
</organism>
<dbReference type="Gene3D" id="2.40.170.20">
    <property type="entry name" value="TonB-dependent receptor, beta-barrel domain"/>
    <property type="match status" value="1"/>
</dbReference>
<evidence type="ECO:0000313" key="12">
    <source>
        <dbReference type="EMBL" id="CCG99336.1"/>
    </source>
</evidence>
<dbReference type="PATRIC" id="fig|1166018.3.peg.3056"/>
<evidence type="ECO:0000256" key="3">
    <source>
        <dbReference type="ARBA" id="ARBA00022452"/>
    </source>
</evidence>
<reference evidence="12 13" key="1">
    <citation type="journal article" date="2012" name="J. Bacteriol.">
        <title>Genome Sequence of Fibrella aestuarina BUZ 2T, a Filamentous Marine Bacterium.</title>
        <authorList>
            <person name="Filippini M."/>
            <person name="Qi W."/>
            <person name="Blom J."/>
            <person name="Goesmann A."/>
            <person name="Smits T.H."/>
            <person name="Bagheri H.C."/>
        </authorList>
    </citation>
    <scope>NUCLEOTIDE SEQUENCE [LARGE SCALE GENOMIC DNA]</scope>
    <source>
        <strain evidence="13">BUZ 2T</strain>
    </source>
</reference>
<keyword evidence="4" id="KW-0812">Transmembrane</keyword>
<proteinExistence type="predicted"/>
<evidence type="ECO:0000256" key="5">
    <source>
        <dbReference type="ARBA" id="ARBA00022729"/>
    </source>
</evidence>
<evidence type="ECO:0000256" key="9">
    <source>
        <dbReference type="ARBA" id="ARBA00023237"/>
    </source>
</evidence>
<name>I0K5D3_9BACT</name>
<dbReference type="InterPro" id="IPR039426">
    <property type="entry name" value="TonB-dep_rcpt-like"/>
</dbReference>
<keyword evidence="13" id="KW-1185">Reference proteome</keyword>
<evidence type="ECO:0000256" key="4">
    <source>
        <dbReference type="ARBA" id="ARBA00022692"/>
    </source>
</evidence>
<keyword evidence="7" id="KW-0472">Membrane</keyword>
<dbReference type="InterPro" id="IPR008969">
    <property type="entry name" value="CarboxyPept-like_regulatory"/>
</dbReference>
<dbReference type="OrthoDB" id="1075473at2"/>
<keyword evidence="6" id="KW-0798">TonB box</keyword>
<protein>
    <submittedName>
        <fullName evidence="12">TonB-dependent receptor, plug</fullName>
    </submittedName>
</protein>
<dbReference type="SUPFAM" id="SSF49464">
    <property type="entry name" value="Carboxypeptidase regulatory domain-like"/>
    <property type="match status" value="1"/>
</dbReference>
<dbReference type="PANTHER" id="PTHR30069">
    <property type="entry name" value="TONB-DEPENDENT OUTER MEMBRANE RECEPTOR"/>
    <property type="match status" value="1"/>
</dbReference>
<keyword evidence="3" id="KW-1134">Transmembrane beta strand</keyword>
<keyword evidence="2" id="KW-0813">Transport</keyword>
<dbReference type="GO" id="GO:0015344">
    <property type="term" value="F:siderophore uptake transmembrane transporter activity"/>
    <property type="evidence" value="ECO:0007669"/>
    <property type="project" value="TreeGrafter"/>
</dbReference>
<dbReference type="EMBL" id="HE796683">
    <property type="protein sequence ID" value="CCG99336.1"/>
    <property type="molecule type" value="Genomic_DNA"/>
</dbReference>
<dbReference type="KEGG" id="fae:FAES_1326"/>
<evidence type="ECO:0000256" key="8">
    <source>
        <dbReference type="ARBA" id="ARBA00023170"/>
    </source>
</evidence>
<keyword evidence="9" id="KW-0998">Cell outer membrane</keyword>
<dbReference type="RefSeq" id="WP_015330435.1">
    <property type="nucleotide sequence ID" value="NC_020054.1"/>
</dbReference>
<dbReference type="Proteomes" id="UP000011058">
    <property type="component" value="Chromosome"/>
</dbReference>
<dbReference type="AlphaFoldDB" id="I0K5D3"/>
<keyword evidence="5 10" id="KW-0732">Signal</keyword>
<comment type="subcellular location">
    <subcellularLocation>
        <location evidence="1">Cell outer membrane</location>
        <topology evidence="1">Multi-pass membrane protein</topology>
    </subcellularLocation>
</comment>
<dbReference type="Pfam" id="PF13715">
    <property type="entry name" value="CarbopepD_reg_2"/>
    <property type="match status" value="1"/>
</dbReference>
<evidence type="ECO:0000256" key="2">
    <source>
        <dbReference type="ARBA" id="ARBA00022448"/>
    </source>
</evidence>
<evidence type="ECO:0000256" key="6">
    <source>
        <dbReference type="ARBA" id="ARBA00023077"/>
    </source>
</evidence>
<keyword evidence="8 12" id="KW-0675">Receptor</keyword>
<dbReference type="InterPro" id="IPR036942">
    <property type="entry name" value="Beta-barrel_TonB_sf"/>
</dbReference>
<dbReference type="GO" id="GO:0044718">
    <property type="term" value="P:siderophore transmembrane transport"/>
    <property type="evidence" value="ECO:0007669"/>
    <property type="project" value="TreeGrafter"/>
</dbReference>
<dbReference type="HOGENOM" id="CLU_020298_0_0_10"/>